<gene>
    <name evidence="1" type="ORF">R1flu_023410</name>
</gene>
<sequence length="81" mass="9341">MLKKQFPGALQSLNDAQGVIRSLLRDHETDPAIRELVHSNYNDRPEMRKVLSDFVQSKLHMLPTLVFTKENGCNVRSYPMN</sequence>
<protein>
    <submittedName>
        <fullName evidence="1">Uncharacterized protein</fullName>
    </submittedName>
</protein>
<name>A0ABD1XSS1_9MARC</name>
<evidence type="ECO:0000313" key="1">
    <source>
        <dbReference type="EMBL" id="KAL2611718.1"/>
    </source>
</evidence>
<dbReference type="AlphaFoldDB" id="A0ABD1XSS1"/>
<evidence type="ECO:0000313" key="2">
    <source>
        <dbReference type="Proteomes" id="UP001605036"/>
    </source>
</evidence>
<dbReference type="Proteomes" id="UP001605036">
    <property type="component" value="Unassembled WGS sequence"/>
</dbReference>
<accession>A0ABD1XSS1</accession>
<comment type="caution">
    <text evidence="1">The sequence shown here is derived from an EMBL/GenBank/DDBJ whole genome shotgun (WGS) entry which is preliminary data.</text>
</comment>
<dbReference type="EMBL" id="JBHFFA010000007">
    <property type="protein sequence ID" value="KAL2611718.1"/>
    <property type="molecule type" value="Genomic_DNA"/>
</dbReference>
<keyword evidence="2" id="KW-1185">Reference proteome</keyword>
<proteinExistence type="predicted"/>
<reference evidence="1 2" key="1">
    <citation type="submission" date="2024-09" db="EMBL/GenBank/DDBJ databases">
        <title>Chromosome-scale assembly of Riccia fluitans.</title>
        <authorList>
            <person name="Paukszto L."/>
            <person name="Sawicki J."/>
            <person name="Karawczyk K."/>
            <person name="Piernik-Szablinska J."/>
            <person name="Szczecinska M."/>
            <person name="Mazdziarz M."/>
        </authorList>
    </citation>
    <scope>NUCLEOTIDE SEQUENCE [LARGE SCALE GENOMIC DNA]</scope>
    <source>
        <strain evidence="1">Rf_01</strain>
        <tissue evidence="1">Aerial parts of the thallus</tissue>
    </source>
</reference>
<organism evidence="1 2">
    <name type="scientific">Riccia fluitans</name>
    <dbReference type="NCBI Taxonomy" id="41844"/>
    <lineage>
        <taxon>Eukaryota</taxon>
        <taxon>Viridiplantae</taxon>
        <taxon>Streptophyta</taxon>
        <taxon>Embryophyta</taxon>
        <taxon>Marchantiophyta</taxon>
        <taxon>Marchantiopsida</taxon>
        <taxon>Marchantiidae</taxon>
        <taxon>Marchantiales</taxon>
        <taxon>Ricciaceae</taxon>
        <taxon>Riccia</taxon>
    </lineage>
</organism>